<name>A0AAN8UUP8_9MAGN</name>
<dbReference type="AlphaFoldDB" id="A0AAN8UUP8"/>
<comment type="caution">
    <text evidence="1">The sequence shown here is derived from an EMBL/GenBank/DDBJ whole genome shotgun (WGS) entry which is preliminary data.</text>
</comment>
<dbReference type="PANTHER" id="PTHR37251:SF1">
    <property type="entry name" value="MITOCHONDRIAL IMPORT RECEPTOR SUBUNIT TOM5 HOMOLOG"/>
    <property type="match status" value="1"/>
</dbReference>
<evidence type="ECO:0000313" key="1">
    <source>
        <dbReference type="EMBL" id="KAK6921009.1"/>
    </source>
</evidence>
<dbReference type="InterPro" id="IPR034553">
    <property type="entry name" value="TOM5_viridi"/>
</dbReference>
<dbReference type="PANTHER" id="PTHR37251">
    <property type="entry name" value="MITOCHONDRIAL IMPORT RECEPTOR SUBUNIT TOM5 HOMOLOG"/>
    <property type="match status" value="1"/>
</dbReference>
<organism evidence="1 2">
    <name type="scientific">Dillenia turbinata</name>
    <dbReference type="NCBI Taxonomy" id="194707"/>
    <lineage>
        <taxon>Eukaryota</taxon>
        <taxon>Viridiplantae</taxon>
        <taxon>Streptophyta</taxon>
        <taxon>Embryophyta</taxon>
        <taxon>Tracheophyta</taxon>
        <taxon>Spermatophyta</taxon>
        <taxon>Magnoliopsida</taxon>
        <taxon>eudicotyledons</taxon>
        <taxon>Gunneridae</taxon>
        <taxon>Pentapetalae</taxon>
        <taxon>Dilleniales</taxon>
        <taxon>Dilleniaceae</taxon>
        <taxon>Dillenia</taxon>
    </lineage>
</organism>
<protein>
    <submittedName>
        <fullName evidence="1">Uncharacterized protein</fullName>
    </submittedName>
</protein>
<evidence type="ECO:0000313" key="2">
    <source>
        <dbReference type="Proteomes" id="UP001370490"/>
    </source>
</evidence>
<keyword evidence="2" id="KW-1185">Reference proteome</keyword>
<dbReference type="EMBL" id="JBAMMX010000020">
    <property type="protein sequence ID" value="KAK6921009.1"/>
    <property type="molecule type" value="Genomic_DNA"/>
</dbReference>
<reference evidence="1 2" key="1">
    <citation type="submission" date="2023-12" db="EMBL/GenBank/DDBJ databases">
        <title>A high-quality genome assembly for Dillenia turbinata (Dilleniales).</title>
        <authorList>
            <person name="Chanderbali A."/>
        </authorList>
    </citation>
    <scope>NUCLEOTIDE SEQUENCE [LARGE SCALE GENOMIC DNA]</scope>
    <source>
        <strain evidence="1">LSX21</strain>
        <tissue evidence="1">Leaf</tissue>
    </source>
</reference>
<sequence length="120" mass="13696">MADEIISAEKLKAFWSSQVNDDEKWAFNMTEDWKILVSSSLLYRARYGQARLLNSIVLSWFEGEKLEIDVTSTRVIGIMEPIEPRVGESIVYDAWKLLRAAGLFAGSIFLMRNFGDLMAI</sequence>
<gene>
    <name evidence="1" type="ORF">RJ641_014687</name>
</gene>
<proteinExistence type="predicted"/>
<accession>A0AAN8UUP8</accession>
<dbReference type="GO" id="GO:0005742">
    <property type="term" value="C:mitochondrial outer membrane translocase complex"/>
    <property type="evidence" value="ECO:0007669"/>
    <property type="project" value="InterPro"/>
</dbReference>
<dbReference type="Proteomes" id="UP001370490">
    <property type="component" value="Unassembled WGS sequence"/>
</dbReference>